<keyword evidence="1" id="KW-0812">Transmembrane</keyword>
<dbReference type="Proteomes" id="UP001142648">
    <property type="component" value="Unassembled WGS sequence"/>
</dbReference>
<dbReference type="EMBL" id="JAOAMV010000004">
    <property type="protein sequence ID" value="MCT2559311.1"/>
    <property type="molecule type" value="Genomic_DNA"/>
</dbReference>
<gene>
    <name evidence="2" type="ORF">N0B51_09975</name>
</gene>
<evidence type="ECO:0000313" key="2">
    <source>
        <dbReference type="EMBL" id="MCT2559311.1"/>
    </source>
</evidence>
<dbReference type="RefSeq" id="WP_259962181.1">
    <property type="nucleotide sequence ID" value="NZ_JAOAMV010000004.1"/>
</dbReference>
<dbReference type="AlphaFoldDB" id="A0A9X2W1Y2"/>
<sequence length="48" mass="5261">MSEDQSAPNPTSQRPANAGMPRWMIWAFAGKMILVVAIVAVVFWIANS</sequence>
<keyword evidence="1" id="KW-0472">Membrane</keyword>
<organism evidence="2 3">
    <name type="scientific">Tsuneonella litorea</name>
    <dbReference type="NCBI Taxonomy" id="2976475"/>
    <lineage>
        <taxon>Bacteria</taxon>
        <taxon>Pseudomonadati</taxon>
        <taxon>Pseudomonadota</taxon>
        <taxon>Alphaproteobacteria</taxon>
        <taxon>Sphingomonadales</taxon>
        <taxon>Erythrobacteraceae</taxon>
        <taxon>Tsuneonella</taxon>
    </lineage>
</organism>
<name>A0A9X2W1Y2_9SPHN</name>
<reference evidence="2" key="1">
    <citation type="submission" date="2022-09" db="EMBL/GenBank/DDBJ databases">
        <title>The genome sequence of Tsuneonella sp. YG55.</title>
        <authorList>
            <person name="Liu Y."/>
        </authorList>
    </citation>
    <scope>NUCLEOTIDE SEQUENCE</scope>
    <source>
        <strain evidence="2">YG55</strain>
    </source>
</reference>
<keyword evidence="1" id="KW-1133">Transmembrane helix</keyword>
<protein>
    <submittedName>
        <fullName evidence="2">Uncharacterized protein</fullName>
    </submittedName>
</protein>
<comment type="caution">
    <text evidence="2">The sequence shown here is derived from an EMBL/GenBank/DDBJ whole genome shotgun (WGS) entry which is preliminary data.</text>
</comment>
<evidence type="ECO:0000313" key="3">
    <source>
        <dbReference type="Proteomes" id="UP001142648"/>
    </source>
</evidence>
<feature type="transmembrane region" description="Helical" evidence="1">
    <location>
        <begin position="23"/>
        <end position="46"/>
    </location>
</feature>
<evidence type="ECO:0000256" key="1">
    <source>
        <dbReference type="SAM" id="Phobius"/>
    </source>
</evidence>
<keyword evidence="3" id="KW-1185">Reference proteome</keyword>
<proteinExistence type="predicted"/>
<accession>A0A9X2W1Y2</accession>